<feature type="region of interest" description="Disordered" evidence="6">
    <location>
        <begin position="36"/>
        <end position="59"/>
    </location>
</feature>
<dbReference type="InterPro" id="IPR051258">
    <property type="entry name" value="Diverse_Substrate_Transporter"/>
</dbReference>
<evidence type="ECO:0000256" key="7">
    <source>
        <dbReference type="SAM" id="Phobius"/>
    </source>
</evidence>
<dbReference type="Pfam" id="PF00892">
    <property type="entry name" value="EamA"/>
    <property type="match status" value="2"/>
</dbReference>
<keyword evidence="4 7" id="KW-1133">Transmembrane helix</keyword>
<evidence type="ECO:0000256" key="3">
    <source>
        <dbReference type="ARBA" id="ARBA00022692"/>
    </source>
</evidence>
<sequence length="347" mass="36626">MPGAEGPGTPGTHRVFQSSGRVFQPWAGRIIPGMSTQPAVSGASPSPPSTSSSPQSPSPFSLSRQELALVAVTAFWGSTFLIIQLAMQHSGPLFFVGLRFVTAGLVGTLVFWKRLQGLTRQDLVAGMVIGISICLGYVLQTWGLKTIPVSQSAFITGLYVPMVPLLQWLVMRRRPSAMNLVGVTLAFAGLVLMAGPQEGEFGMTFGAWVTLAGAVAIAFEIILIGHYAGRVDLGRVTVVQLYAAGLLSFLLMPVLGESVPEFSWVWLVGAIGLGLSSILIQLGMNWAQKTVSPTRATVIYAGEPVWGGLAGYAAGERLPLLALAGGALIVTGVLVSELKLRRRQPGS</sequence>
<feature type="transmembrane region" description="Helical" evidence="7">
    <location>
        <begin position="236"/>
        <end position="256"/>
    </location>
</feature>
<dbReference type="eggNOG" id="COG0697">
    <property type="taxonomic scope" value="Bacteria"/>
</dbReference>
<dbReference type="InterPro" id="IPR037185">
    <property type="entry name" value="EmrE-like"/>
</dbReference>
<evidence type="ECO:0000256" key="5">
    <source>
        <dbReference type="ARBA" id="ARBA00023136"/>
    </source>
</evidence>
<evidence type="ECO:0000256" key="1">
    <source>
        <dbReference type="ARBA" id="ARBA00004651"/>
    </source>
</evidence>
<comment type="subcellular location">
    <subcellularLocation>
        <location evidence="1">Cell membrane</location>
        <topology evidence="1">Multi-pass membrane protein</topology>
    </subcellularLocation>
</comment>
<evidence type="ECO:0000313" key="9">
    <source>
        <dbReference type="EMBL" id="EFV95099.1"/>
    </source>
</evidence>
<dbReference type="GO" id="GO:0005886">
    <property type="term" value="C:plasma membrane"/>
    <property type="evidence" value="ECO:0007669"/>
    <property type="project" value="UniProtKB-SubCell"/>
</dbReference>
<dbReference type="Proteomes" id="UP000011021">
    <property type="component" value="Unassembled WGS sequence"/>
</dbReference>
<dbReference type="HOGENOM" id="CLU_033863_21_0_4"/>
<dbReference type="PANTHER" id="PTHR42920:SF5">
    <property type="entry name" value="EAMA DOMAIN-CONTAINING PROTEIN"/>
    <property type="match status" value="1"/>
</dbReference>
<feature type="transmembrane region" description="Helical" evidence="7">
    <location>
        <begin position="149"/>
        <end position="170"/>
    </location>
</feature>
<keyword evidence="3 7" id="KW-0812">Transmembrane</keyword>
<dbReference type="AlphaFoldDB" id="E7RWJ5"/>
<dbReference type="SUPFAM" id="SSF103481">
    <property type="entry name" value="Multidrug resistance efflux transporter EmrE"/>
    <property type="match status" value="2"/>
</dbReference>
<comment type="caution">
    <text evidence="9">The sequence shown here is derived from an EMBL/GenBank/DDBJ whole genome shotgun (WGS) entry which is preliminary data.</text>
</comment>
<feature type="domain" description="EamA" evidence="8">
    <location>
        <begin position="205"/>
        <end position="335"/>
    </location>
</feature>
<evidence type="ECO:0000256" key="6">
    <source>
        <dbReference type="SAM" id="MobiDB-lite"/>
    </source>
</evidence>
<evidence type="ECO:0000313" key="10">
    <source>
        <dbReference type="Proteomes" id="UP000011021"/>
    </source>
</evidence>
<feature type="transmembrane region" description="Helical" evidence="7">
    <location>
        <begin position="67"/>
        <end position="87"/>
    </location>
</feature>
<organism evidence="9 10">
    <name type="scientific">Lautropia mirabilis ATCC 51599</name>
    <dbReference type="NCBI Taxonomy" id="887898"/>
    <lineage>
        <taxon>Bacteria</taxon>
        <taxon>Pseudomonadati</taxon>
        <taxon>Pseudomonadota</taxon>
        <taxon>Betaproteobacteria</taxon>
        <taxon>Burkholderiales</taxon>
        <taxon>Burkholderiaceae</taxon>
        <taxon>Lautropia</taxon>
    </lineage>
</organism>
<reference evidence="9 10" key="1">
    <citation type="submission" date="2010-12" db="EMBL/GenBank/DDBJ databases">
        <authorList>
            <person name="Muzny D."/>
            <person name="Qin X."/>
            <person name="Deng J."/>
            <person name="Jiang H."/>
            <person name="Liu Y."/>
            <person name="Qu J."/>
            <person name="Song X.-Z."/>
            <person name="Zhang L."/>
            <person name="Thornton R."/>
            <person name="Coyle M."/>
            <person name="Francisco L."/>
            <person name="Jackson L."/>
            <person name="Javaid M."/>
            <person name="Korchina V."/>
            <person name="Kovar C."/>
            <person name="Mata R."/>
            <person name="Mathew T."/>
            <person name="Ngo R."/>
            <person name="Nguyen L."/>
            <person name="Nguyen N."/>
            <person name="Okwuonu G."/>
            <person name="Ongeri F."/>
            <person name="Pham C."/>
            <person name="Simmons D."/>
            <person name="Wilczek-Boney K."/>
            <person name="Hale W."/>
            <person name="Jakkamsetti A."/>
            <person name="Pham P."/>
            <person name="Ruth R."/>
            <person name="San Lucas F."/>
            <person name="Warren J."/>
            <person name="Zhang J."/>
            <person name="Zhao Z."/>
            <person name="Zhou C."/>
            <person name="Zhu D."/>
            <person name="Lee S."/>
            <person name="Bess C."/>
            <person name="Blankenburg K."/>
            <person name="Forbes L."/>
            <person name="Fu Q."/>
            <person name="Gubbala S."/>
            <person name="Hirani K."/>
            <person name="Jayaseelan J.C."/>
            <person name="Lara F."/>
            <person name="Munidasa M."/>
            <person name="Palculict T."/>
            <person name="Patil S."/>
            <person name="Pu L.-L."/>
            <person name="Saada N."/>
            <person name="Tang L."/>
            <person name="Weissenberger G."/>
            <person name="Zhu Y."/>
            <person name="Hemphill L."/>
            <person name="Shang Y."/>
            <person name="Youmans B."/>
            <person name="Ayvaz T."/>
            <person name="Ross M."/>
            <person name="Santibanez J."/>
            <person name="Aqrawi P."/>
            <person name="Gross S."/>
            <person name="Joshi V."/>
            <person name="Fowler G."/>
            <person name="Nazareth L."/>
            <person name="Reid J."/>
            <person name="Worley K."/>
            <person name="Petrosino J."/>
            <person name="Highlander S."/>
            <person name="Gibbs R."/>
        </authorList>
    </citation>
    <scope>NUCLEOTIDE SEQUENCE [LARGE SCALE GENOMIC DNA]</scope>
    <source>
        <strain evidence="9 10">ATCC 51599</strain>
    </source>
</reference>
<protein>
    <submittedName>
        <fullName evidence="9">Putative membrane protein</fullName>
    </submittedName>
</protein>
<evidence type="ECO:0000259" key="8">
    <source>
        <dbReference type="Pfam" id="PF00892"/>
    </source>
</evidence>
<feature type="domain" description="EamA" evidence="8">
    <location>
        <begin position="67"/>
        <end position="193"/>
    </location>
</feature>
<accession>E7RWJ5</accession>
<dbReference type="InterPro" id="IPR000620">
    <property type="entry name" value="EamA_dom"/>
</dbReference>
<evidence type="ECO:0000256" key="4">
    <source>
        <dbReference type="ARBA" id="ARBA00022989"/>
    </source>
</evidence>
<gene>
    <name evidence="9" type="ORF">HMPREF0551_1057</name>
</gene>
<evidence type="ECO:0000256" key="2">
    <source>
        <dbReference type="ARBA" id="ARBA00022475"/>
    </source>
</evidence>
<dbReference type="PANTHER" id="PTHR42920">
    <property type="entry name" value="OS03G0707200 PROTEIN-RELATED"/>
    <property type="match status" value="1"/>
</dbReference>
<keyword evidence="5 7" id="KW-0472">Membrane</keyword>
<keyword evidence="10" id="KW-1185">Reference proteome</keyword>
<feature type="transmembrane region" description="Helical" evidence="7">
    <location>
        <begin position="201"/>
        <end position="224"/>
    </location>
</feature>
<proteinExistence type="predicted"/>
<feature type="compositionally biased region" description="Low complexity" evidence="6">
    <location>
        <begin position="41"/>
        <end position="59"/>
    </location>
</feature>
<feature type="transmembrane region" description="Helical" evidence="7">
    <location>
        <begin position="124"/>
        <end position="143"/>
    </location>
</feature>
<keyword evidence="2" id="KW-1003">Cell membrane</keyword>
<name>E7RWJ5_9BURK</name>
<dbReference type="EMBL" id="AEQP01000004">
    <property type="protein sequence ID" value="EFV95099.1"/>
    <property type="molecule type" value="Genomic_DNA"/>
</dbReference>
<feature type="transmembrane region" description="Helical" evidence="7">
    <location>
        <begin position="93"/>
        <end position="112"/>
    </location>
</feature>
<feature type="transmembrane region" description="Helical" evidence="7">
    <location>
        <begin position="262"/>
        <end position="284"/>
    </location>
</feature>
<feature type="transmembrane region" description="Helical" evidence="7">
    <location>
        <begin position="177"/>
        <end position="195"/>
    </location>
</feature>